<accession>A0ACC3AP69</accession>
<protein>
    <submittedName>
        <fullName evidence="1">Uncharacterized protein</fullName>
    </submittedName>
</protein>
<proteinExistence type="predicted"/>
<sequence length="123" mass="13791">MSPCRCVMVHCPVDSEYTNQIDLFKKSLLSIPTDEHPKGQAGGRIAKVLPRGEKTNDDFSLILTVKCETPAEAKLHDPGLQRVAFREARRAITKMLNEAVVREEEAAERAMHEILASAITDFW</sequence>
<gene>
    <name evidence="1" type="ORF">N8T08_000779</name>
</gene>
<dbReference type="Proteomes" id="UP001177260">
    <property type="component" value="Unassembled WGS sequence"/>
</dbReference>
<comment type="caution">
    <text evidence="1">The sequence shown here is derived from an EMBL/GenBank/DDBJ whole genome shotgun (WGS) entry which is preliminary data.</text>
</comment>
<evidence type="ECO:0000313" key="2">
    <source>
        <dbReference type="Proteomes" id="UP001177260"/>
    </source>
</evidence>
<reference evidence="1 2" key="1">
    <citation type="journal article" date="2023" name="ACS Omega">
        <title>Identification of the Neoaspergillic Acid Biosynthesis Gene Cluster by Establishing an In Vitro CRISPR-Ribonucleoprotein Genetic System in Aspergillus melleus.</title>
        <authorList>
            <person name="Yuan B."/>
            <person name="Grau M.F."/>
            <person name="Murata R.M."/>
            <person name="Torok T."/>
            <person name="Venkateswaran K."/>
            <person name="Stajich J.E."/>
            <person name="Wang C.C.C."/>
        </authorList>
    </citation>
    <scope>NUCLEOTIDE SEQUENCE [LARGE SCALE GENOMIC DNA]</scope>
    <source>
        <strain evidence="1 2">IMV 1140</strain>
    </source>
</reference>
<name>A0ACC3AP69_9EURO</name>
<evidence type="ECO:0000313" key="1">
    <source>
        <dbReference type="EMBL" id="KAK1139416.1"/>
    </source>
</evidence>
<keyword evidence="2" id="KW-1185">Reference proteome</keyword>
<dbReference type="EMBL" id="JAOPJF010000108">
    <property type="protein sequence ID" value="KAK1139416.1"/>
    <property type="molecule type" value="Genomic_DNA"/>
</dbReference>
<organism evidence="1 2">
    <name type="scientific">Aspergillus melleus</name>
    <dbReference type="NCBI Taxonomy" id="138277"/>
    <lineage>
        <taxon>Eukaryota</taxon>
        <taxon>Fungi</taxon>
        <taxon>Dikarya</taxon>
        <taxon>Ascomycota</taxon>
        <taxon>Pezizomycotina</taxon>
        <taxon>Eurotiomycetes</taxon>
        <taxon>Eurotiomycetidae</taxon>
        <taxon>Eurotiales</taxon>
        <taxon>Aspergillaceae</taxon>
        <taxon>Aspergillus</taxon>
        <taxon>Aspergillus subgen. Circumdati</taxon>
    </lineage>
</organism>